<accession>A0A1B3AYG0</accession>
<evidence type="ECO:0000313" key="2">
    <source>
        <dbReference type="Proteomes" id="UP000202170"/>
    </source>
</evidence>
<dbReference type="EMBL" id="KX557272">
    <property type="protein sequence ID" value="AOE43787.1"/>
    <property type="molecule type" value="Genomic_DNA"/>
</dbReference>
<name>A0A1B3AYG0_9CAUD</name>
<protein>
    <submittedName>
        <fullName evidence="1">Uncharacterized protein</fullName>
    </submittedName>
</protein>
<evidence type="ECO:0000313" key="1">
    <source>
        <dbReference type="EMBL" id="AOE43787.1"/>
    </source>
</evidence>
<organism evidence="1 2">
    <name type="scientific">Gordonia phage Bantam</name>
    <dbReference type="NCBI Taxonomy" id="1887641"/>
    <lineage>
        <taxon>Viruses</taxon>
        <taxon>Duplodnaviria</taxon>
        <taxon>Heunggongvirae</taxon>
        <taxon>Uroviricota</taxon>
        <taxon>Caudoviricetes</taxon>
        <taxon>Bantamvirus</taxon>
        <taxon>Bantamvirus bantam</taxon>
    </lineage>
</organism>
<proteinExistence type="predicted"/>
<dbReference type="KEGG" id="vg:29080362"/>
<reference evidence="2" key="1">
    <citation type="submission" date="2016-07" db="EMBL/GenBank/DDBJ databases">
        <authorList>
            <person name="Florea S."/>
            <person name="Webb J.S."/>
            <person name="Jaromczyk J."/>
            <person name="Schardl C.L."/>
        </authorList>
    </citation>
    <scope>NUCLEOTIDE SEQUENCE [LARGE SCALE GENOMIC DNA]</scope>
</reference>
<gene>
    <name evidence="1" type="primary">98</name>
    <name evidence="1" type="ORF">SEA_BANTAM_98</name>
</gene>
<sequence length="70" mass="7689">MAEEGCPAQLGRTVKGERFLLDCAIKPDEHAGRSHELANGIRWQDNTTLVAEHQLAGLPRPDANRRNKGA</sequence>
<keyword evidence="2" id="KW-1185">Reference proteome</keyword>
<dbReference type="Proteomes" id="UP000202170">
    <property type="component" value="Segment"/>
</dbReference>
<dbReference type="GeneID" id="29080362"/>
<dbReference type="RefSeq" id="YP_009287566.1">
    <property type="nucleotide sequence ID" value="NC_031074.1"/>
</dbReference>